<evidence type="ECO:0000313" key="1">
    <source>
        <dbReference type="EMBL" id="HIV38715.1"/>
    </source>
</evidence>
<dbReference type="Gene3D" id="3.40.140.10">
    <property type="entry name" value="Cytidine Deaminase, domain 2"/>
    <property type="match status" value="1"/>
</dbReference>
<proteinExistence type="predicted"/>
<dbReference type="GO" id="GO:0004126">
    <property type="term" value="F:cytidine deaminase activity"/>
    <property type="evidence" value="ECO:0007669"/>
    <property type="project" value="UniProtKB-EC"/>
</dbReference>
<evidence type="ECO:0000313" key="2">
    <source>
        <dbReference type="Proteomes" id="UP000886814"/>
    </source>
</evidence>
<dbReference type="SUPFAM" id="SSF53927">
    <property type="entry name" value="Cytidine deaminase-like"/>
    <property type="match status" value="1"/>
</dbReference>
<dbReference type="EMBL" id="DXIQ01000041">
    <property type="protein sequence ID" value="HIV38715.1"/>
    <property type="molecule type" value="Genomic_DNA"/>
</dbReference>
<name>A0A9D1TF95_9FIRM</name>
<keyword evidence="1" id="KW-0378">Hydrolase</keyword>
<gene>
    <name evidence="1" type="ORF">H9747_06900</name>
</gene>
<dbReference type="CDD" id="cd01283">
    <property type="entry name" value="cytidine_deaminase"/>
    <property type="match status" value="1"/>
</dbReference>
<reference evidence="1" key="1">
    <citation type="journal article" date="2021" name="PeerJ">
        <title>Extensive microbial diversity within the chicken gut microbiome revealed by metagenomics and culture.</title>
        <authorList>
            <person name="Gilroy R."/>
            <person name="Ravi A."/>
            <person name="Getino M."/>
            <person name="Pursley I."/>
            <person name="Horton D.L."/>
            <person name="Alikhan N.F."/>
            <person name="Baker D."/>
            <person name="Gharbi K."/>
            <person name="Hall N."/>
            <person name="Watson M."/>
            <person name="Adriaenssens E.M."/>
            <person name="Foster-Nyarko E."/>
            <person name="Jarju S."/>
            <person name="Secka A."/>
            <person name="Antonio M."/>
            <person name="Oren A."/>
            <person name="Chaudhuri R.R."/>
            <person name="La Ragione R."/>
            <person name="Hildebrand F."/>
            <person name="Pallen M.J."/>
        </authorList>
    </citation>
    <scope>NUCLEOTIDE SEQUENCE</scope>
    <source>
        <strain evidence="1">CHK195-9823</strain>
    </source>
</reference>
<dbReference type="AlphaFoldDB" id="A0A9D1TF95"/>
<dbReference type="NCBIfam" id="NF006155">
    <property type="entry name" value="PRK08298.1"/>
    <property type="match status" value="1"/>
</dbReference>
<dbReference type="InterPro" id="IPR016193">
    <property type="entry name" value="Cytidine_deaminase-like"/>
</dbReference>
<protein>
    <submittedName>
        <fullName evidence="1">Cytidine deaminase</fullName>
        <ecNumber evidence="1">3.5.4.5</ecNumber>
    </submittedName>
</protein>
<reference evidence="1" key="2">
    <citation type="submission" date="2021-04" db="EMBL/GenBank/DDBJ databases">
        <authorList>
            <person name="Gilroy R."/>
        </authorList>
    </citation>
    <scope>NUCLEOTIDE SEQUENCE</scope>
    <source>
        <strain evidence="1">CHK195-9823</strain>
    </source>
</reference>
<sequence length="145" mass="16636">MRDLKIENKMYEIATEFIKKRYPTGWGGAAVIHTKQGSYFTSVALESANSSVLLCIETGAMCEAHKYNEKVTHCLCVVRDDENSPFKVLSPCGVCQERLRYWGEDVQVGVTTEDNSLLFVTLKEMQPHHWCQAYPPEELEHYEEK</sequence>
<dbReference type="EC" id="3.5.4.5" evidence="1"/>
<organism evidence="1 2">
    <name type="scientific">Candidatus Blautia stercorigallinarum</name>
    <dbReference type="NCBI Taxonomy" id="2838501"/>
    <lineage>
        <taxon>Bacteria</taxon>
        <taxon>Bacillati</taxon>
        <taxon>Bacillota</taxon>
        <taxon>Clostridia</taxon>
        <taxon>Lachnospirales</taxon>
        <taxon>Lachnospiraceae</taxon>
        <taxon>Blautia</taxon>
    </lineage>
</organism>
<dbReference type="Proteomes" id="UP000886814">
    <property type="component" value="Unassembled WGS sequence"/>
</dbReference>
<comment type="caution">
    <text evidence="1">The sequence shown here is derived from an EMBL/GenBank/DDBJ whole genome shotgun (WGS) entry which is preliminary data.</text>
</comment>
<accession>A0A9D1TF95</accession>